<organism evidence="2 3">
    <name type="scientific">Planoprotostelium fungivorum</name>
    <dbReference type="NCBI Taxonomy" id="1890364"/>
    <lineage>
        <taxon>Eukaryota</taxon>
        <taxon>Amoebozoa</taxon>
        <taxon>Evosea</taxon>
        <taxon>Variosea</taxon>
        <taxon>Cavosteliida</taxon>
        <taxon>Cavosteliaceae</taxon>
        <taxon>Planoprotostelium</taxon>
    </lineage>
</organism>
<keyword evidence="1" id="KW-1133">Transmembrane helix</keyword>
<proteinExistence type="predicted"/>
<evidence type="ECO:0000313" key="3">
    <source>
        <dbReference type="Proteomes" id="UP000241769"/>
    </source>
</evidence>
<evidence type="ECO:0000313" key="2">
    <source>
        <dbReference type="EMBL" id="PRP89156.1"/>
    </source>
</evidence>
<comment type="caution">
    <text evidence="2">The sequence shown here is derived from an EMBL/GenBank/DDBJ whole genome shotgun (WGS) entry which is preliminary data.</text>
</comment>
<evidence type="ECO:0000256" key="1">
    <source>
        <dbReference type="SAM" id="Phobius"/>
    </source>
</evidence>
<name>A0A2P6NYX0_9EUKA</name>
<keyword evidence="1" id="KW-0812">Transmembrane</keyword>
<keyword evidence="1" id="KW-0472">Membrane</keyword>
<dbReference type="AlphaFoldDB" id="A0A2P6NYX0"/>
<protein>
    <submittedName>
        <fullName evidence="2">Uncharacterized protein</fullName>
    </submittedName>
</protein>
<dbReference type="Proteomes" id="UP000241769">
    <property type="component" value="Unassembled WGS sequence"/>
</dbReference>
<sequence>MEGPHSLSRPNNTIQTPNTYAHHELYEMKNATVLFAAICLFALAAQVSASTTTYFYYPSQCPKCPRGDLCCTGQCYDPNVFRCVLDDGNFNSLTLCPKGNRSCNKACYDPTNFVCFNGQITNNAAAVDKIQDLFKDSPFVVERF</sequence>
<dbReference type="EMBL" id="MDYQ01000005">
    <property type="protein sequence ID" value="PRP89156.1"/>
    <property type="molecule type" value="Genomic_DNA"/>
</dbReference>
<accession>A0A2P6NYX0</accession>
<gene>
    <name evidence="2" type="ORF">PROFUN_01876</name>
</gene>
<dbReference type="InParanoid" id="A0A2P6NYX0"/>
<reference evidence="2 3" key="1">
    <citation type="journal article" date="2018" name="Genome Biol. Evol.">
        <title>Multiple Roots of Fruiting Body Formation in Amoebozoa.</title>
        <authorList>
            <person name="Hillmann F."/>
            <person name="Forbes G."/>
            <person name="Novohradska S."/>
            <person name="Ferling I."/>
            <person name="Riege K."/>
            <person name="Groth M."/>
            <person name="Westermann M."/>
            <person name="Marz M."/>
            <person name="Spaller T."/>
            <person name="Winckler T."/>
            <person name="Schaap P."/>
            <person name="Glockner G."/>
        </authorList>
    </citation>
    <scope>NUCLEOTIDE SEQUENCE [LARGE SCALE GENOMIC DNA]</scope>
    <source>
        <strain evidence="2 3">Jena</strain>
    </source>
</reference>
<keyword evidence="3" id="KW-1185">Reference proteome</keyword>
<feature type="transmembrane region" description="Helical" evidence="1">
    <location>
        <begin position="33"/>
        <end position="57"/>
    </location>
</feature>